<dbReference type="FunFam" id="3.40.50.300:FF:000481">
    <property type="entry name" value="Structural maintenance of chromosomes 4"/>
    <property type="match status" value="1"/>
</dbReference>
<protein>
    <recommendedName>
        <fullName evidence="11">Structural maintenance of chromosomes protein</fullName>
    </recommendedName>
</protein>
<evidence type="ECO:0000256" key="12">
    <source>
        <dbReference type="SAM" id="Coils"/>
    </source>
</evidence>
<dbReference type="PIRSF" id="PIRSF005719">
    <property type="entry name" value="SMC"/>
    <property type="match status" value="1"/>
</dbReference>
<keyword evidence="16" id="KW-1185">Reference proteome</keyword>
<evidence type="ECO:0000259" key="14">
    <source>
        <dbReference type="SMART" id="SM00968"/>
    </source>
</evidence>
<keyword evidence="3" id="KW-0132">Cell division</keyword>
<dbReference type="Pfam" id="PF06470">
    <property type="entry name" value="SMC_hinge"/>
    <property type="match status" value="1"/>
</dbReference>
<keyword evidence="7 12" id="KW-0175">Coiled coil</keyword>
<dbReference type="InterPro" id="IPR003395">
    <property type="entry name" value="RecF/RecN/SMC_N"/>
</dbReference>
<dbReference type="SUPFAM" id="SSF75553">
    <property type="entry name" value="Smc hinge domain"/>
    <property type="match status" value="1"/>
</dbReference>
<keyword evidence="4" id="KW-0547">Nucleotide-binding</keyword>
<feature type="region of interest" description="Disordered" evidence="13">
    <location>
        <begin position="1036"/>
        <end position="1117"/>
    </location>
</feature>
<dbReference type="GO" id="GO:0005634">
    <property type="term" value="C:nucleus"/>
    <property type="evidence" value="ECO:0007669"/>
    <property type="project" value="UniProtKB-SubCell"/>
</dbReference>
<dbReference type="OMA" id="CPALDNM"/>
<dbReference type="InterPro" id="IPR024704">
    <property type="entry name" value="SMC"/>
</dbReference>
<dbReference type="STRING" id="5866.A0A061CZP0"/>
<comment type="subcellular location">
    <subcellularLocation>
        <location evidence="1 11">Nucleus</location>
    </subcellularLocation>
</comment>
<dbReference type="InterPro" id="IPR027417">
    <property type="entry name" value="P-loop_NTPase"/>
</dbReference>
<dbReference type="Gene3D" id="1.10.287.1490">
    <property type="match status" value="1"/>
</dbReference>
<dbReference type="RefSeq" id="XP_012766059.1">
    <property type="nucleotide sequence ID" value="XM_012910605.1"/>
</dbReference>
<keyword evidence="8" id="KW-0226">DNA condensation</keyword>
<dbReference type="GO" id="GO:0051301">
    <property type="term" value="P:cell division"/>
    <property type="evidence" value="ECO:0007669"/>
    <property type="project" value="UniProtKB-KW"/>
</dbReference>
<organism evidence="15 16">
    <name type="scientific">Babesia bigemina</name>
    <dbReference type="NCBI Taxonomy" id="5866"/>
    <lineage>
        <taxon>Eukaryota</taxon>
        <taxon>Sar</taxon>
        <taxon>Alveolata</taxon>
        <taxon>Apicomplexa</taxon>
        <taxon>Aconoidasida</taxon>
        <taxon>Piroplasmida</taxon>
        <taxon>Babesiidae</taxon>
        <taxon>Babesia</taxon>
    </lineage>
</organism>
<evidence type="ECO:0000256" key="4">
    <source>
        <dbReference type="ARBA" id="ARBA00022741"/>
    </source>
</evidence>
<dbReference type="EMBL" id="LK391707">
    <property type="protein sequence ID" value="CDR93873.1"/>
    <property type="molecule type" value="Genomic_DNA"/>
</dbReference>
<dbReference type="GO" id="GO:0007076">
    <property type="term" value="P:mitotic chromosome condensation"/>
    <property type="evidence" value="ECO:0007669"/>
    <property type="project" value="TreeGrafter"/>
</dbReference>
<dbReference type="VEuPathDB" id="PiroplasmaDB:BBBOND_0102020"/>
<evidence type="ECO:0000256" key="8">
    <source>
        <dbReference type="ARBA" id="ARBA00023067"/>
    </source>
</evidence>
<dbReference type="SUPFAM" id="SSF52540">
    <property type="entry name" value="P-loop containing nucleoside triphosphate hydrolases"/>
    <property type="match status" value="1"/>
</dbReference>
<evidence type="ECO:0000256" key="3">
    <source>
        <dbReference type="ARBA" id="ARBA00022618"/>
    </source>
</evidence>
<feature type="domain" description="SMC hinge" evidence="14">
    <location>
        <begin position="577"/>
        <end position="700"/>
    </location>
</feature>
<dbReference type="OrthoDB" id="5575062at2759"/>
<dbReference type="Gene3D" id="3.30.70.1620">
    <property type="match status" value="1"/>
</dbReference>
<dbReference type="SMART" id="SM00968">
    <property type="entry name" value="SMC_hinge"/>
    <property type="match status" value="1"/>
</dbReference>
<dbReference type="GO" id="GO:0016887">
    <property type="term" value="F:ATP hydrolysis activity"/>
    <property type="evidence" value="ECO:0007669"/>
    <property type="project" value="InterPro"/>
</dbReference>
<evidence type="ECO:0000313" key="16">
    <source>
        <dbReference type="Proteomes" id="UP000033188"/>
    </source>
</evidence>
<sequence length="1351" mass="150438">MTLAPIPAGRPSGRNRVADHVRCIGAETRDSSQPVRRLIISKVVLRNFKSYGGTTVIGPFHKRFTSIVGPNGSGKSNVIDAMLFVFGFRAKQMRFSKLSDLIHNSQAYLQLNKGRPLDSMEVAVHFCEIIDRDADCDEFEVVPGSELVISREVHRDNSSRYRINGRTATQKDVSNSLKSFGMDLYNNRFLILQGEVEQIAQMKPKATKPEEEGLLEYLEDIIGTNQYLESIKGAQRCHEELQEQYQERFNRARVAQKDVEDLLEAKREADAYLAREKSLLVAQAVLARKELSLLADQQVETAGKLASLEERCSSATAELDAVRQERDTALEAIKGVECELAEASRAHKRLMGNLQRMIARDEELRKQLLREVTKVEEKTAGIKRANSNKPKLEREFQDKMRQSEELLKQLPGVQEELDGAERALESLTEALKPELLEANRQLSKHESELAPLQQACDQAQKEVRVLKSSIDLLETKRRGAADTLKTLKDIETKLSKSLRAHSDDLARQEGELTTQRALYESNKRQVAELESAVQARSHRCTQQRGEYESMKRELDEMMGCKDQYGYIMGLVATGKIRGVHGRLGDLGSIPPEYERAFMAACGVNVDVLVVDTPEVASRVFDELRKRNLGRSYAMALSVLNHDLKSQMEAFERNSQGDLPAGVQHLIHLVTPSDPRYRVCFYSALRETLIAPDLDVAIRVGYQQRRRVVTLNGELVETDGRMSCGGIRSPKSGGINTRADGGSVAQCGRAVLDASQLEQFLKAVEKEEAELKALRAQLAELTERQGMLSRTISELQYGVEMLKHTVVNEELQLAELSERMGATGADERASLDAETLAAMRSELEAKEQAAAAAAAKVSAQEKFVAEAYAAVDRVGKGRLKSAKERVADLESKLSEMRSAIERLRKQAASLQADADKCTRDTEKLTKEIEQHKVREGALERELNELEEEAAGVTNEMNGVSTQMEGLNAKLKELNEGLAARNRRIEEHDLKFVDLRHSIEELSKKLQACEHQREDRQAKLRGILEAYRKTRALIQRSNESQQLLSSNAPPRHADAPGSDGADDGGADKRDAGGSGSGQTSAKHMSHGQVAVKREATNEGGGGGAAESDEDDPATSPSDAALIPLNVNVLREKVEMLKKQVGAVPNLGVLDDFGVKAHEYGRKRHELCCIQERRDEAKRTFDQLCFKRKNEFLLNFAIIAAKLKEIYQSITLGGDAELELVDSTDPFTEGILFSVRPARKSWKQIQNLSGGEKTLSSLALVFALHHYKPNPVYFMDEIDAALDFRNVSIIAQNIKERTKDAQFIIISLRSQMFELCNQMVGIYKTADVTKSVCINPASFDVRKRTLEGESATST</sequence>
<feature type="compositionally biased region" description="Polar residues" evidence="13">
    <location>
        <begin position="1036"/>
        <end position="1046"/>
    </location>
</feature>
<evidence type="ECO:0000256" key="7">
    <source>
        <dbReference type="ARBA" id="ARBA00023054"/>
    </source>
</evidence>
<reference evidence="16" key="1">
    <citation type="journal article" date="2014" name="Nucleic Acids Res.">
        <title>The evolutionary dynamics of variant antigen genes in Babesia reveal a history of genomic innovation underlying host-parasite interaction.</title>
        <authorList>
            <person name="Jackson A.P."/>
            <person name="Otto T.D."/>
            <person name="Darby A."/>
            <person name="Ramaprasad A."/>
            <person name="Xia D."/>
            <person name="Echaide I.E."/>
            <person name="Farber M."/>
            <person name="Gahlot S."/>
            <person name="Gamble J."/>
            <person name="Gupta D."/>
            <person name="Gupta Y."/>
            <person name="Jackson L."/>
            <person name="Malandrin L."/>
            <person name="Malas T.B."/>
            <person name="Moussa E."/>
            <person name="Nair M."/>
            <person name="Reid A.J."/>
            <person name="Sanders M."/>
            <person name="Sharma J."/>
            <person name="Tracey A."/>
            <person name="Quail M.A."/>
            <person name="Weir W."/>
            <person name="Wastling J.M."/>
            <person name="Hall N."/>
            <person name="Willadsen P."/>
            <person name="Lingelbach K."/>
            <person name="Shiels B."/>
            <person name="Tait A."/>
            <person name="Berriman M."/>
            <person name="Allred D.R."/>
            <person name="Pain A."/>
        </authorList>
    </citation>
    <scope>NUCLEOTIDE SEQUENCE [LARGE SCALE GENOMIC DNA]</scope>
    <source>
        <strain evidence="16">Bond</strain>
    </source>
</reference>
<keyword evidence="9 11" id="KW-0539">Nucleus</keyword>
<dbReference type="Gene3D" id="1.20.1060.20">
    <property type="match status" value="1"/>
</dbReference>
<keyword evidence="5" id="KW-0498">Mitosis</keyword>
<accession>A0A061CZP0</accession>
<dbReference type="SUPFAM" id="SSF57997">
    <property type="entry name" value="Tropomyosin"/>
    <property type="match status" value="2"/>
</dbReference>
<dbReference type="GO" id="GO:0005524">
    <property type="term" value="F:ATP binding"/>
    <property type="evidence" value="ECO:0007669"/>
    <property type="project" value="UniProtKB-KW"/>
</dbReference>
<dbReference type="Pfam" id="PF02463">
    <property type="entry name" value="SMC_N"/>
    <property type="match status" value="1"/>
</dbReference>
<keyword evidence="6" id="KW-0067">ATP-binding</keyword>
<evidence type="ECO:0000256" key="2">
    <source>
        <dbReference type="ARBA" id="ARBA00006005"/>
    </source>
</evidence>
<evidence type="ECO:0000256" key="9">
    <source>
        <dbReference type="ARBA" id="ARBA00023242"/>
    </source>
</evidence>
<evidence type="ECO:0000256" key="6">
    <source>
        <dbReference type="ARBA" id="ARBA00022840"/>
    </source>
</evidence>
<dbReference type="InterPro" id="IPR036277">
    <property type="entry name" value="SMC_hinge_sf"/>
</dbReference>
<dbReference type="PANTHER" id="PTHR18937:SF172">
    <property type="entry name" value="STRUCTURAL MAINTENANCE OF CHROMOSOMES PROTEIN"/>
    <property type="match status" value="1"/>
</dbReference>
<dbReference type="Proteomes" id="UP000033188">
    <property type="component" value="Chromosome 1"/>
</dbReference>
<gene>
    <name evidence="15" type="ORF">BBBOND_0102020</name>
</gene>
<evidence type="ECO:0000313" key="15">
    <source>
        <dbReference type="EMBL" id="CDR93873.1"/>
    </source>
</evidence>
<proteinExistence type="inferred from homology"/>
<dbReference type="PANTHER" id="PTHR18937">
    <property type="entry name" value="STRUCTURAL MAINTENANCE OF CHROMOSOMES SMC FAMILY MEMBER"/>
    <property type="match status" value="1"/>
</dbReference>
<dbReference type="GeneID" id="24562414"/>
<evidence type="ECO:0000256" key="5">
    <source>
        <dbReference type="ARBA" id="ARBA00022776"/>
    </source>
</evidence>
<name>A0A061CZP0_BABBI</name>
<dbReference type="GO" id="GO:0000796">
    <property type="term" value="C:condensin complex"/>
    <property type="evidence" value="ECO:0007669"/>
    <property type="project" value="TreeGrafter"/>
</dbReference>
<dbReference type="InterPro" id="IPR010935">
    <property type="entry name" value="SMC_hinge"/>
</dbReference>
<dbReference type="Gene3D" id="3.40.50.300">
    <property type="entry name" value="P-loop containing nucleotide triphosphate hydrolases"/>
    <property type="match status" value="2"/>
</dbReference>
<feature type="coiled-coil region" evidence="12">
    <location>
        <begin position="305"/>
        <end position="476"/>
    </location>
</feature>
<evidence type="ECO:0000256" key="10">
    <source>
        <dbReference type="ARBA" id="ARBA00023306"/>
    </source>
</evidence>
<comment type="similarity">
    <text evidence="2">Belongs to the SMC family. SMC4 subfamily.</text>
</comment>
<evidence type="ECO:0000256" key="1">
    <source>
        <dbReference type="ARBA" id="ARBA00004123"/>
    </source>
</evidence>
<evidence type="ECO:0000256" key="11">
    <source>
        <dbReference type="PIRNR" id="PIRNR005719"/>
    </source>
</evidence>
<feature type="coiled-coil region" evidence="12">
    <location>
        <begin position="753"/>
        <end position="1017"/>
    </location>
</feature>
<dbReference type="Gene3D" id="6.10.250.1080">
    <property type="match status" value="1"/>
</dbReference>
<evidence type="ECO:0000256" key="13">
    <source>
        <dbReference type="SAM" id="MobiDB-lite"/>
    </source>
</evidence>
<keyword evidence="10" id="KW-0131">Cell cycle</keyword>
<dbReference type="KEGG" id="bbig:BBBOND_0102020"/>